<evidence type="ECO:0000256" key="8">
    <source>
        <dbReference type="ARBA" id="ARBA00022840"/>
    </source>
</evidence>
<dbReference type="EMBL" id="MHOQ01000037">
    <property type="protein sequence ID" value="OGZ65775.1"/>
    <property type="molecule type" value="Genomic_DNA"/>
</dbReference>
<dbReference type="Proteomes" id="UP000179183">
    <property type="component" value="Unassembled WGS sequence"/>
</dbReference>
<evidence type="ECO:0000256" key="3">
    <source>
        <dbReference type="ARBA" id="ARBA00019010"/>
    </source>
</evidence>
<dbReference type="GO" id="GO:0002949">
    <property type="term" value="P:tRNA threonylcarbamoyladenosine modification"/>
    <property type="evidence" value="ECO:0007669"/>
    <property type="project" value="InterPro"/>
</dbReference>
<dbReference type="SUPFAM" id="SSF52540">
    <property type="entry name" value="P-loop containing nucleoside triphosphate hydrolases"/>
    <property type="match status" value="1"/>
</dbReference>
<comment type="caution">
    <text evidence="11">The sequence shown here is derived from an EMBL/GenBank/DDBJ whole genome shotgun (WGS) entry which is preliminary data.</text>
</comment>
<comment type="similarity">
    <text evidence="2">Belongs to the TsaE family.</text>
</comment>
<comment type="subcellular location">
    <subcellularLocation>
        <location evidence="1">Cytoplasm</location>
    </subcellularLocation>
</comment>
<dbReference type="Pfam" id="PF02367">
    <property type="entry name" value="TsaE"/>
    <property type="match status" value="1"/>
</dbReference>
<dbReference type="GO" id="GO:0046872">
    <property type="term" value="F:metal ion binding"/>
    <property type="evidence" value="ECO:0007669"/>
    <property type="project" value="UniProtKB-KW"/>
</dbReference>
<dbReference type="NCBIfam" id="TIGR00150">
    <property type="entry name" value="T6A_YjeE"/>
    <property type="match status" value="1"/>
</dbReference>
<dbReference type="InterPro" id="IPR027417">
    <property type="entry name" value="P-loop_NTPase"/>
</dbReference>
<keyword evidence="7" id="KW-0547">Nucleotide-binding</keyword>
<dbReference type="Gene3D" id="3.40.50.300">
    <property type="entry name" value="P-loop containing nucleotide triphosphate hydrolases"/>
    <property type="match status" value="1"/>
</dbReference>
<reference evidence="11 12" key="1">
    <citation type="journal article" date="2016" name="Nat. Commun.">
        <title>Thousands of microbial genomes shed light on interconnected biogeochemical processes in an aquifer system.</title>
        <authorList>
            <person name="Anantharaman K."/>
            <person name="Brown C.T."/>
            <person name="Hug L.A."/>
            <person name="Sharon I."/>
            <person name="Castelle C.J."/>
            <person name="Probst A.J."/>
            <person name="Thomas B.C."/>
            <person name="Singh A."/>
            <person name="Wilkins M.J."/>
            <person name="Karaoz U."/>
            <person name="Brodie E.L."/>
            <person name="Williams K.H."/>
            <person name="Hubbard S.S."/>
            <person name="Banfield J.F."/>
        </authorList>
    </citation>
    <scope>NUCLEOTIDE SEQUENCE [LARGE SCALE GENOMIC DNA]</scope>
</reference>
<evidence type="ECO:0000256" key="10">
    <source>
        <dbReference type="ARBA" id="ARBA00032441"/>
    </source>
</evidence>
<dbReference type="GO" id="GO:0005737">
    <property type="term" value="C:cytoplasm"/>
    <property type="evidence" value="ECO:0007669"/>
    <property type="project" value="UniProtKB-SubCell"/>
</dbReference>
<dbReference type="AlphaFoldDB" id="A0A1G2HTJ6"/>
<evidence type="ECO:0000313" key="11">
    <source>
        <dbReference type="EMBL" id="OGZ65775.1"/>
    </source>
</evidence>
<gene>
    <name evidence="11" type="ORF">A3D34_02350</name>
</gene>
<keyword evidence="6" id="KW-0479">Metal-binding</keyword>
<keyword evidence="5" id="KW-0819">tRNA processing</keyword>
<evidence type="ECO:0000313" key="12">
    <source>
        <dbReference type="Proteomes" id="UP000179183"/>
    </source>
</evidence>
<dbReference type="InterPro" id="IPR003442">
    <property type="entry name" value="T6A_TsaE"/>
</dbReference>
<evidence type="ECO:0000256" key="5">
    <source>
        <dbReference type="ARBA" id="ARBA00022694"/>
    </source>
</evidence>
<dbReference type="GO" id="GO:0005524">
    <property type="term" value="F:ATP binding"/>
    <property type="evidence" value="ECO:0007669"/>
    <property type="project" value="UniProtKB-KW"/>
</dbReference>
<accession>A0A1G2HTJ6</accession>
<organism evidence="11 12">
    <name type="scientific">Candidatus Staskawiczbacteria bacterium RIFCSPHIGHO2_02_FULL_33_16</name>
    <dbReference type="NCBI Taxonomy" id="1802204"/>
    <lineage>
        <taxon>Bacteria</taxon>
        <taxon>Candidatus Staskawicziibacteriota</taxon>
    </lineage>
</organism>
<dbReference type="PANTHER" id="PTHR33540:SF2">
    <property type="entry name" value="TRNA THREONYLCARBAMOYLADENOSINE BIOSYNTHESIS PROTEIN TSAE"/>
    <property type="match status" value="1"/>
</dbReference>
<protein>
    <recommendedName>
        <fullName evidence="3">tRNA threonylcarbamoyladenosine biosynthesis protein TsaE</fullName>
    </recommendedName>
    <alternativeName>
        <fullName evidence="10">t(6)A37 threonylcarbamoyladenosine biosynthesis protein TsaE</fullName>
    </alternativeName>
</protein>
<evidence type="ECO:0000256" key="4">
    <source>
        <dbReference type="ARBA" id="ARBA00022490"/>
    </source>
</evidence>
<keyword evidence="4" id="KW-0963">Cytoplasm</keyword>
<proteinExistence type="inferred from homology"/>
<evidence type="ECO:0000256" key="9">
    <source>
        <dbReference type="ARBA" id="ARBA00022842"/>
    </source>
</evidence>
<evidence type="ECO:0000256" key="2">
    <source>
        <dbReference type="ARBA" id="ARBA00007599"/>
    </source>
</evidence>
<keyword evidence="11" id="KW-0808">Transferase</keyword>
<evidence type="ECO:0000256" key="1">
    <source>
        <dbReference type="ARBA" id="ARBA00004496"/>
    </source>
</evidence>
<keyword evidence="8" id="KW-0067">ATP-binding</keyword>
<dbReference type="PANTHER" id="PTHR33540">
    <property type="entry name" value="TRNA THREONYLCARBAMOYLADENOSINE BIOSYNTHESIS PROTEIN TSAE"/>
    <property type="match status" value="1"/>
</dbReference>
<sequence>MKKNTTYNFQQTQKIGENLAKQILKQNLGNIATVLGLQGELGAGKTTFLQGFAKGLGIKEKVNSPTFVIMKKFKIPTSSLKLQASSFNFFYHIDCYRLNKPEEILDLGFREIILNPENIVAIEWPEKIKKIMLKNAIVIKFKRSKESFDSTQGENKRELTMDK</sequence>
<evidence type="ECO:0000256" key="7">
    <source>
        <dbReference type="ARBA" id="ARBA00022741"/>
    </source>
</evidence>
<name>A0A1G2HTJ6_9BACT</name>
<keyword evidence="9" id="KW-0460">Magnesium</keyword>
<evidence type="ECO:0000256" key="6">
    <source>
        <dbReference type="ARBA" id="ARBA00022723"/>
    </source>
</evidence>
<dbReference type="GO" id="GO:0016740">
    <property type="term" value="F:transferase activity"/>
    <property type="evidence" value="ECO:0007669"/>
    <property type="project" value="UniProtKB-KW"/>
</dbReference>